<dbReference type="OrthoDB" id="5919042at2759"/>
<feature type="coiled-coil region" evidence="6">
    <location>
        <begin position="462"/>
        <end position="503"/>
    </location>
</feature>
<reference evidence="10" key="1">
    <citation type="submission" date="2021-02" db="EMBL/GenBank/DDBJ databases">
        <authorList>
            <person name="Nowell W R."/>
        </authorList>
    </citation>
    <scope>NUCLEOTIDE SEQUENCE</scope>
    <source>
        <strain evidence="10">Ploen Becks lab</strain>
    </source>
</reference>
<evidence type="ECO:0000256" key="5">
    <source>
        <dbReference type="ARBA" id="ARBA00048679"/>
    </source>
</evidence>
<dbReference type="SMART" id="SM00109">
    <property type="entry name" value="C1"/>
    <property type="match status" value="1"/>
</dbReference>
<dbReference type="Proteomes" id="UP000663879">
    <property type="component" value="Unassembled WGS sequence"/>
</dbReference>
<evidence type="ECO:0000259" key="9">
    <source>
        <dbReference type="PROSITE" id="PS50219"/>
    </source>
</evidence>
<dbReference type="InterPro" id="IPR001180">
    <property type="entry name" value="CNH_dom"/>
</dbReference>
<evidence type="ECO:0000313" key="11">
    <source>
        <dbReference type="Proteomes" id="UP000663879"/>
    </source>
</evidence>
<dbReference type="InterPro" id="IPR046349">
    <property type="entry name" value="C1-like_sf"/>
</dbReference>
<feature type="domain" description="CNH" evidence="9">
    <location>
        <begin position="934"/>
        <end position="1287"/>
    </location>
</feature>
<comment type="catalytic activity">
    <reaction evidence="4">
        <text>L-threonyl-[protein] + ATP = O-phospho-L-threonyl-[protein] + ADP + H(+)</text>
        <dbReference type="Rhea" id="RHEA:46608"/>
        <dbReference type="Rhea" id="RHEA-COMP:11060"/>
        <dbReference type="Rhea" id="RHEA-COMP:11605"/>
        <dbReference type="ChEBI" id="CHEBI:15378"/>
        <dbReference type="ChEBI" id="CHEBI:30013"/>
        <dbReference type="ChEBI" id="CHEBI:30616"/>
        <dbReference type="ChEBI" id="CHEBI:61977"/>
        <dbReference type="ChEBI" id="CHEBI:456216"/>
        <dbReference type="EC" id="2.7.11.1"/>
    </reaction>
</comment>
<dbReference type="SUPFAM" id="SSF57889">
    <property type="entry name" value="Cysteine-rich domain"/>
    <property type="match status" value="1"/>
</dbReference>
<evidence type="ECO:0000259" key="8">
    <source>
        <dbReference type="PROSITE" id="PS50081"/>
    </source>
</evidence>
<dbReference type="InterPro" id="IPR050839">
    <property type="entry name" value="Rho-assoc_Ser/Thr_Kinase"/>
</dbReference>
<evidence type="ECO:0000256" key="6">
    <source>
        <dbReference type="SAM" id="Coils"/>
    </source>
</evidence>
<feature type="coiled-coil region" evidence="6">
    <location>
        <begin position="70"/>
        <end position="111"/>
    </location>
</feature>
<keyword evidence="3" id="KW-0862">Zinc</keyword>
<dbReference type="PROSITE" id="PS50219">
    <property type="entry name" value="CNH"/>
    <property type="match status" value="1"/>
</dbReference>
<gene>
    <name evidence="10" type="ORF">OXX778_LOCUS990</name>
</gene>
<feature type="region of interest" description="Disordered" evidence="7">
    <location>
        <begin position="1301"/>
        <end position="1323"/>
    </location>
</feature>
<evidence type="ECO:0000256" key="7">
    <source>
        <dbReference type="SAM" id="MobiDB-lite"/>
    </source>
</evidence>
<dbReference type="InterPro" id="IPR002219">
    <property type="entry name" value="PKC_DAG/PE"/>
</dbReference>
<dbReference type="GO" id="GO:0005856">
    <property type="term" value="C:cytoskeleton"/>
    <property type="evidence" value="ECO:0007669"/>
    <property type="project" value="TreeGrafter"/>
</dbReference>
<dbReference type="GO" id="GO:0004674">
    <property type="term" value="F:protein serine/threonine kinase activity"/>
    <property type="evidence" value="ECO:0007669"/>
    <property type="project" value="UniProtKB-EC"/>
</dbReference>
<sequence length="1342" mass="153552">MDSSWLLPPSKSENKENYISTATITTSTTTTLNNISLNTHGILSNFNQNSSFNLNSSAINDSFDCDKIKLDVYEKSIQKLANENKQLRKRVKNLTEVVRRKEEELLDAFNEACEAKSKHEEKNKLEHNAQLQSYYECFLQIEKENDSLKIKLDQMRSQMRSQEDKIDNLNKQLNEKNGIENTKKVEVEHEIKNEPNEKDELNIISMKHVDQELSELNKTLKQFINDKQNEKENLPKPTEELNTEKLNDLLQYKTQRISELELDLETLNKKLASIEASLARWIFRACDYKSELTKVNEKMSNYDQIVAELSEKKAELTKLVEISKIDGSTQTQIVEMLPKKIQTDKGKCETIGVQTDKVEKSVGIVAQQAAKFDQLAQNQPRPSNALTELKLKIDHLTLERNNFRCKNQELLEEIKILSSKTPKEIVKNSNCTQTIQIRLRNESIQTEPIKEVVREVLVEVKNDEIKKKLDDKIKELNSEIDKNSKLSQNLDDLKTKLESQSKDYELKLNSILTEFNINKKVSDTIIKQQKKLLDYLQTKFGGLSEEDQSGSGSGHHHNIKTLFKKKQKVNPLLANLHKNNNTVKSDTKKLEVKPEIKEIELELNENYLTYSELAKQADRTLEIVTNDKQKEPRQIHVFITGLNTCPTYCHVCQKLIPLIAYASKCQLCSFTCHSTCSSSSKNRQNNKSLKSTARLDLNTSAYDPLKYCNVNYILISLEYNNYINKLINLDLKTSMKKTLNNSQSQSSILLSDYIYVDTNSKWKKLWLSLRIDEKYQEAKLDLFQTKSNQKPFDTINLIQDKILIETNTKVIGKLTNSSQGLSESAQTLTPSSTMESIYEEVNDDMEINRVNFEKSSLIILLHGTNRVTLKLGFLSYNQKNIWYDALLSSLLIGRTTNSSLVLNNKSNLSKANLTDQFNVFTLSKVLKPFLELCDTIVNSYCFINDNLIALACDDGLYALNSYNHPKSSGMSGNNISLVKIDKVESAHKLYYENEFGKLCFIGKKSRQFLSIDVNELNSCLINADYKSNDDLEEEDEEDDEAKSVQVSLEHIHNIDRCHLFECKLNKSNGFWYLAVATPETIYILLFNKITNKYTLVKTIQTQTDSPCLCIKFTNNFAINQLIYACGKEFYKMDITYLQSTAIQVDTQASQPIALCVLTPSNYCQQEAVLLCYETYGVFMVFNFSTNQWQLPVISKKTSSSSSIASNSSQSSSNLLQTGAVLKWPRGNGLTPLQIEYDSSYLYLFYNDCIIVYQINFEADLSLSCKKSGVTFIYKPRYLNTFNNKSSNCIIISNRRPLDEEEQAKLEAGGDEDMDEDGERINDPLLHDLNDKICLSYFSPGSN</sequence>
<keyword evidence="6" id="KW-0175">Coiled coil</keyword>
<dbReference type="PANTHER" id="PTHR22988">
    <property type="entry name" value="MYOTONIC DYSTROPHY S/T KINASE-RELATED"/>
    <property type="match status" value="1"/>
</dbReference>
<dbReference type="PROSITE" id="PS50081">
    <property type="entry name" value="ZF_DAG_PE_2"/>
    <property type="match status" value="1"/>
</dbReference>
<dbReference type="Gene3D" id="3.30.60.20">
    <property type="match status" value="1"/>
</dbReference>
<keyword evidence="11" id="KW-1185">Reference proteome</keyword>
<evidence type="ECO:0000313" key="10">
    <source>
        <dbReference type="EMBL" id="CAF0710620.1"/>
    </source>
</evidence>
<keyword evidence="1" id="KW-0597">Phosphoprotein</keyword>
<accession>A0A813LY83</accession>
<feature type="coiled-coil region" evidence="6">
    <location>
        <begin position="138"/>
        <end position="179"/>
    </location>
</feature>
<name>A0A813LY83_9BILA</name>
<evidence type="ECO:0000256" key="2">
    <source>
        <dbReference type="ARBA" id="ARBA00022723"/>
    </source>
</evidence>
<feature type="coiled-coil region" evidence="6">
    <location>
        <begin position="386"/>
        <end position="420"/>
    </location>
</feature>
<evidence type="ECO:0000256" key="1">
    <source>
        <dbReference type="ARBA" id="ARBA00022553"/>
    </source>
</evidence>
<comment type="catalytic activity">
    <reaction evidence="5">
        <text>L-seryl-[protein] + ATP = O-phospho-L-seryl-[protein] + ADP + H(+)</text>
        <dbReference type="Rhea" id="RHEA:17989"/>
        <dbReference type="Rhea" id="RHEA-COMP:9863"/>
        <dbReference type="Rhea" id="RHEA-COMP:11604"/>
        <dbReference type="ChEBI" id="CHEBI:15378"/>
        <dbReference type="ChEBI" id="CHEBI:29999"/>
        <dbReference type="ChEBI" id="CHEBI:30616"/>
        <dbReference type="ChEBI" id="CHEBI:83421"/>
        <dbReference type="ChEBI" id="CHEBI:456216"/>
        <dbReference type="EC" id="2.7.11.1"/>
    </reaction>
</comment>
<evidence type="ECO:0000256" key="3">
    <source>
        <dbReference type="ARBA" id="ARBA00022833"/>
    </source>
</evidence>
<dbReference type="PANTHER" id="PTHR22988:SF71">
    <property type="entry name" value="CITRON RHO-INTERACTING KINASE"/>
    <property type="match status" value="1"/>
</dbReference>
<dbReference type="GO" id="GO:0031032">
    <property type="term" value="P:actomyosin structure organization"/>
    <property type="evidence" value="ECO:0007669"/>
    <property type="project" value="TreeGrafter"/>
</dbReference>
<dbReference type="GO" id="GO:0046872">
    <property type="term" value="F:metal ion binding"/>
    <property type="evidence" value="ECO:0007669"/>
    <property type="project" value="UniProtKB-KW"/>
</dbReference>
<evidence type="ECO:0000256" key="4">
    <source>
        <dbReference type="ARBA" id="ARBA00047899"/>
    </source>
</evidence>
<dbReference type="GO" id="GO:0005737">
    <property type="term" value="C:cytoplasm"/>
    <property type="evidence" value="ECO:0007669"/>
    <property type="project" value="TreeGrafter"/>
</dbReference>
<dbReference type="CDD" id="cd00029">
    <property type="entry name" value="C1"/>
    <property type="match status" value="1"/>
</dbReference>
<dbReference type="EMBL" id="CAJNOC010000057">
    <property type="protein sequence ID" value="CAF0710620.1"/>
    <property type="molecule type" value="Genomic_DNA"/>
</dbReference>
<comment type="caution">
    <text evidence="10">The sequence shown here is derived from an EMBL/GenBank/DDBJ whole genome shotgun (WGS) entry which is preliminary data.</text>
</comment>
<feature type="compositionally biased region" description="Acidic residues" evidence="7">
    <location>
        <begin position="1308"/>
        <end position="1317"/>
    </location>
</feature>
<feature type="coiled-coil region" evidence="6">
    <location>
        <begin position="206"/>
        <end position="319"/>
    </location>
</feature>
<proteinExistence type="predicted"/>
<organism evidence="10 11">
    <name type="scientific">Brachionus calyciflorus</name>
    <dbReference type="NCBI Taxonomy" id="104777"/>
    <lineage>
        <taxon>Eukaryota</taxon>
        <taxon>Metazoa</taxon>
        <taxon>Spiralia</taxon>
        <taxon>Gnathifera</taxon>
        <taxon>Rotifera</taxon>
        <taxon>Eurotatoria</taxon>
        <taxon>Monogononta</taxon>
        <taxon>Pseudotrocha</taxon>
        <taxon>Ploima</taxon>
        <taxon>Brachionidae</taxon>
        <taxon>Brachionus</taxon>
    </lineage>
</organism>
<keyword evidence="2" id="KW-0479">Metal-binding</keyword>
<protein>
    <submittedName>
        <fullName evidence="10">Uncharacterized protein</fullName>
    </submittedName>
</protein>
<feature type="domain" description="Phorbol-ester/DAG-type" evidence="8">
    <location>
        <begin position="635"/>
        <end position="684"/>
    </location>
</feature>